<gene>
    <name evidence="8" type="primary">UBAC2</name>
</gene>
<dbReference type="GO" id="GO:0004252">
    <property type="term" value="F:serine-type endopeptidase activity"/>
    <property type="evidence" value="ECO:0000318"/>
    <property type="project" value="GO_Central"/>
</dbReference>
<dbReference type="HOGENOM" id="CLU_100625_0_0_1"/>
<keyword evidence="3 6" id="KW-1133">Transmembrane helix</keyword>
<evidence type="ECO:0000256" key="3">
    <source>
        <dbReference type="ARBA" id="ARBA00022989"/>
    </source>
</evidence>
<feature type="region of interest" description="Disordered" evidence="5">
    <location>
        <begin position="1"/>
        <end position="107"/>
    </location>
</feature>
<dbReference type="Proteomes" id="UP000002279">
    <property type="component" value="Chromosome 10"/>
</dbReference>
<feature type="region of interest" description="Disordered" evidence="5">
    <location>
        <begin position="421"/>
        <end position="447"/>
    </location>
</feature>
<evidence type="ECO:0000313" key="8">
    <source>
        <dbReference type="Ensembl" id="ENSOANP00000008696.4"/>
    </source>
</evidence>
<dbReference type="SUPFAM" id="SSF46934">
    <property type="entry name" value="UBA-like"/>
    <property type="match status" value="1"/>
</dbReference>
<reference evidence="8" key="3">
    <citation type="submission" date="2025-09" db="UniProtKB">
        <authorList>
            <consortium name="Ensembl"/>
        </authorList>
    </citation>
    <scope>IDENTIFICATION</scope>
    <source>
        <strain evidence="8">Glennie</strain>
    </source>
</reference>
<feature type="transmembrane region" description="Helical" evidence="6">
    <location>
        <begin position="297"/>
        <end position="322"/>
    </location>
</feature>
<evidence type="ECO:0000256" key="6">
    <source>
        <dbReference type="SAM" id="Phobius"/>
    </source>
</evidence>
<dbReference type="SUPFAM" id="SSF144091">
    <property type="entry name" value="Rhomboid-like"/>
    <property type="match status" value="1"/>
</dbReference>
<dbReference type="InterPro" id="IPR041928">
    <property type="entry name" value="UBA_UBAC2"/>
</dbReference>
<dbReference type="PANTHER" id="PTHR43066:SF21">
    <property type="entry name" value="UBIQUITIN-ASSOCIATED DOMAIN-CONTAINING PROTEIN 2"/>
    <property type="match status" value="1"/>
</dbReference>
<keyword evidence="4 6" id="KW-0472">Membrane</keyword>
<name>F7BBN8_ORNAN</name>
<evidence type="ECO:0000256" key="5">
    <source>
        <dbReference type="SAM" id="MobiDB-lite"/>
    </source>
</evidence>
<dbReference type="FunCoup" id="F7BBN8">
    <property type="interactions" value="1363"/>
</dbReference>
<reference evidence="8 9" key="1">
    <citation type="journal article" date="2008" name="Nature">
        <title>Genome analysis of the platypus reveals unique signatures of evolution.</title>
        <authorList>
            <person name="Warren W.C."/>
            <person name="Hillier L.W."/>
            <person name="Marshall Graves J.A."/>
            <person name="Birney E."/>
            <person name="Ponting C.P."/>
            <person name="Grutzner F."/>
            <person name="Belov K."/>
            <person name="Miller W."/>
            <person name="Clarke L."/>
            <person name="Chinwalla A.T."/>
            <person name="Yang S.P."/>
            <person name="Heger A."/>
            <person name="Locke D.P."/>
            <person name="Miethke P."/>
            <person name="Waters P.D."/>
            <person name="Veyrunes F."/>
            <person name="Fulton L."/>
            <person name="Fulton B."/>
            <person name="Graves T."/>
            <person name="Wallis J."/>
            <person name="Puente X.S."/>
            <person name="Lopez-Otin C."/>
            <person name="Ordonez G.R."/>
            <person name="Eichler E.E."/>
            <person name="Chen L."/>
            <person name="Cheng Z."/>
            <person name="Deakin J.E."/>
            <person name="Alsop A."/>
            <person name="Thompson K."/>
            <person name="Kirby P."/>
            <person name="Papenfuss A.T."/>
            <person name="Wakefield M.J."/>
            <person name="Olender T."/>
            <person name="Lancet D."/>
            <person name="Huttley G.A."/>
            <person name="Smit A.F."/>
            <person name="Pask A."/>
            <person name="Temple-Smith P."/>
            <person name="Batzer M.A."/>
            <person name="Walker J.A."/>
            <person name="Konkel M.K."/>
            <person name="Harris R.S."/>
            <person name="Whittington C.M."/>
            <person name="Wong E.S."/>
            <person name="Gemmell N.J."/>
            <person name="Buschiazzo E."/>
            <person name="Vargas Jentzsch I.M."/>
            <person name="Merkel A."/>
            <person name="Schmitz J."/>
            <person name="Zemann A."/>
            <person name="Churakov G."/>
            <person name="Kriegs J.O."/>
            <person name="Brosius J."/>
            <person name="Murchison E.P."/>
            <person name="Sachidanandam R."/>
            <person name="Smith C."/>
            <person name="Hannon G.J."/>
            <person name="Tsend-Ayush E."/>
            <person name="McMillan D."/>
            <person name="Attenborough R."/>
            <person name="Rens W."/>
            <person name="Ferguson-Smith M."/>
            <person name="Lefevre C.M."/>
            <person name="Sharp J.A."/>
            <person name="Nicholas K.R."/>
            <person name="Ray D.A."/>
            <person name="Kube M."/>
            <person name="Reinhardt R."/>
            <person name="Pringle T.H."/>
            <person name="Taylor J."/>
            <person name="Jones R.C."/>
            <person name="Nixon B."/>
            <person name="Dacheux J.L."/>
            <person name="Niwa H."/>
            <person name="Sekita Y."/>
            <person name="Huang X."/>
            <person name="Stark A."/>
            <person name="Kheradpour P."/>
            <person name="Kellis M."/>
            <person name="Flicek P."/>
            <person name="Chen Y."/>
            <person name="Webber C."/>
            <person name="Hardison R."/>
            <person name="Nelson J."/>
            <person name="Hallsworth-Pepin K."/>
            <person name="Delehaunty K."/>
            <person name="Markovic C."/>
            <person name="Minx P."/>
            <person name="Feng Y."/>
            <person name="Kremitzki C."/>
            <person name="Mitreva M."/>
            <person name="Glasscock J."/>
            <person name="Wylie T."/>
            <person name="Wohldmann P."/>
            <person name="Thiru P."/>
            <person name="Nhan M.N."/>
            <person name="Pohl C.S."/>
            <person name="Smith S.M."/>
            <person name="Hou S."/>
            <person name="Nefedov M."/>
            <person name="de Jong P.J."/>
            <person name="Renfree M.B."/>
            <person name="Mardis E.R."/>
            <person name="Wilson R.K."/>
        </authorList>
    </citation>
    <scope>NUCLEOTIDE SEQUENCE [LARGE SCALE GENOMIC DNA]</scope>
    <source>
        <strain evidence="8 9">Glennie</strain>
    </source>
</reference>
<evidence type="ECO:0000259" key="7">
    <source>
        <dbReference type="PROSITE" id="PS50030"/>
    </source>
</evidence>
<feature type="compositionally biased region" description="Polar residues" evidence="5">
    <location>
        <begin position="421"/>
        <end position="430"/>
    </location>
</feature>
<keyword evidence="2 6" id="KW-0812">Transmembrane</keyword>
<proteinExistence type="predicted"/>
<dbReference type="STRING" id="9258.ENSOANP00000008696"/>
<dbReference type="InParanoid" id="F7BBN8"/>
<dbReference type="GO" id="GO:0016020">
    <property type="term" value="C:membrane"/>
    <property type="evidence" value="ECO:0007669"/>
    <property type="project" value="UniProtKB-SubCell"/>
</dbReference>
<protein>
    <submittedName>
        <fullName evidence="8">UBA domain containing 2</fullName>
    </submittedName>
</protein>
<dbReference type="eggNOG" id="KOG4463">
    <property type="taxonomic scope" value="Eukaryota"/>
</dbReference>
<reference evidence="8" key="2">
    <citation type="submission" date="2025-08" db="UniProtKB">
        <authorList>
            <consortium name="Ensembl"/>
        </authorList>
    </citation>
    <scope>IDENTIFICATION</scope>
    <source>
        <strain evidence="8">Glennie</strain>
    </source>
</reference>
<dbReference type="Ensembl" id="ENSOANT00000008698.4">
    <property type="protein sequence ID" value="ENSOANP00000008696.4"/>
    <property type="gene ID" value="ENSOANG00000005470.4"/>
</dbReference>
<dbReference type="Gene3D" id="1.10.8.10">
    <property type="entry name" value="DNA helicase RuvA subunit, C-terminal domain"/>
    <property type="match status" value="1"/>
</dbReference>
<dbReference type="Pfam" id="PF00627">
    <property type="entry name" value="UBA"/>
    <property type="match status" value="1"/>
</dbReference>
<dbReference type="InterPro" id="IPR009060">
    <property type="entry name" value="UBA-like_sf"/>
</dbReference>
<feature type="transmembrane region" description="Helical" evidence="6">
    <location>
        <begin position="257"/>
        <end position="276"/>
    </location>
</feature>
<dbReference type="AlphaFoldDB" id="F7BBN8"/>
<feature type="compositionally biased region" description="Basic and acidic residues" evidence="5">
    <location>
        <begin position="8"/>
        <end position="26"/>
    </location>
</feature>
<dbReference type="PROSITE" id="PS50030">
    <property type="entry name" value="UBA"/>
    <property type="match status" value="1"/>
</dbReference>
<evidence type="ECO:0000256" key="2">
    <source>
        <dbReference type="ARBA" id="ARBA00022692"/>
    </source>
</evidence>
<dbReference type="Bgee" id="ENSOANG00000005470">
    <property type="expression patterns" value="Expressed in fibroblast and 7 other cell types or tissues"/>
</dbReference>
<organism evidence="8 9">
    <name type="scientific">Ornithorhynchus anatinus</name>
    <name type="common">Duckbill platypus</name>
    <dbReference type="NCBI Taxonomy" id="9258"/>
    <lineage>
        <taxon>Eukaryota</taxon>
        <taxon>Metazoa</taxon>
        <taxon>Chordata</taxon>
        <taxon>Craniata</taxon>
        <taxon>Vertebrata</taxon>
        <taxon>Euteleostomi</taxon>
        <taxon>Mammalia</taxon>
        <taxon>Monotremata</taxon>
        <taxon>Ornithorhynchidae</taxon>
        <taxon>Ornithorhynchus</taxon>
    </lineage>
</organism>
<evidence type="ECO:0000256" key="4">
    <source>
        <dbReference type="ARBA" id="ARBA00023136"/>
    </source>
</evidence>
<dbReference type="GeneTree" id="ENSGT00950000182999"/>
<dbReference type="SMART" id="SM00165">
    <property type="entry name" value="UBA"/>
    <property type="match status" value="1"/>
</dbReference>
<dbReference type="PANTHER" id="PTHR43066">
    <property type="entry name" value="RHOMBOID-RELATED PROTEIN"/>
    <property type="match status" value="1"/>
</dbReference>
<keyword evidence="9" id="KW-1185">Reference proteome</keyword>
<evidence type="ECO:0000256" key="1">
    <source>
        <dbReference type="ARBA" id="ARBA00004141"/>
    </source>
</evidence>
<feature type="domain" description="UBA" evidence="7">
    <location>
        <begin position="499"/>
        <end position="539"/>
    </location>
</feature>
<dbReference type="CDD" id="cd14305">
    <property type="entry name" value="UBA_UBAC2"/>
    <property type="match status" value="1"/>
</dbReference>
<feature type="transmembrane region" description="Helical" evidence="6">
    <location>
        <begin position="154"/>
        <end position="173"/>
    </location>
</feature>
<dbReference type="InterPro" id="IPR035952">
    <property type="entry name" value="Rhomboid-like_sf"/>
</dbReference>
<dbReference type="Gene3D" id="1.20.1540.10">
    <property type="entry name" value="Rhomboid-like"/>
    <property type="match status" value="1"/>
</dbReference>
<comment type="subcellular location">
    <subcellularLocation>
        <location evidence="1">Membrane</location>
        <topology evidence="1">Multi-pass membrane protein</topology>
    </subcellularLocation>
</comment>
<accession>F7BBN8</accession>
<dbReference type="InterPro" id="IPR015940">
    <property type="entry name" value="UBA"/>
</dbReference>
<evidence type="ECO:0000313" key="9">
    <source>
        <dbReference type="Proteomes" id="UP000002279"/>
    </source>
</evidence>
<feature type="transmembrane region" description="Helical" evidence="6">
    <location>
        <begin position="227"/>
        <end position="251"/>
    </location>
</feature>
<sequence>MKPLLEPAPRRDSSPKWGRREEEGGIKGRGSPGGDRNPSPFRMGGDGDGARRWRGGCGRRDHAPVVGATERGRPPRPSPAQARREHAPQAARMLSGQAPRGGGGGQAGVRACALGPAPCGRPLPHPLAGGSGPGTMFSSTGSSGLYKAPLSKSLLLVPSALSILLTLLLQHYQKYFVYNLRAVKDDFQIWRLISGRIICLDLKDTFCSSLLIYNFRIFERRYGSRKFASFLLGSWILSALFDLILVEALYYSFGVPASSLPSGFLGPIFALFVPFYRSIPRMQVTQILGQFSITNKTLIYILGLQLLTSGTYIWIVAISGLISGVCYDSSVLKVHRVLGVPSWMARFFSSTLEPIFSSAEPTSEIRIGMGATVDIQRQQRMELLDRQLMLSQIAQMRRQRQQQGGMINWNRLFPSLRQRRNANYQDNPPSGQEAAAPPLEVSEEQPRPTISHCRCSFLASKTLWDETRADHLGEGTWERTAAALDLIRSSLVHPHGFRSPGVNRVARLMEMGFSRVDALEALRASNNDLNVATNFLLQH</sequence>